<dbReference type="Proteomes" id="UP000298061">
    <property type="component" value="Unassembled WGS sequence"/>
</dbReference>
<feature type="compositionally biased region" description="Gly residues" evidence="3">
    <location>
        <begin position="509"/>
        <end position="523"/>
    </location>
</feature>
<accession>A0A4Z0A8K4</accession>
<keyword evidence="5" id="KW-1185">Reference proteome</keyword>
<dbReference type="Gene3D" id="3.30.710.10">
    <property type="entry name" value="Potassium Channel Kv1.1, Chain A"/>
    <property type="match status" value="1"/>
</dbReference>
<dbReference type="Pfam" id="PF01344">
    <property type="entry name" value="Kelch_1"/>
    <property type="match status" value="1"/>
</dbReference>
<dbReference type="InterPro" id="IPR011333">
    <property type="entry name" value="SKP1/BTB/POZ_sf"/>
</dbReference>
<feature type="compositionally biased region" description="Low complexity" evidence="3">
    <location>
        <begin position="686"/>
        <end position="698"/>
    </location>
</feature>
<feature type="compositionally biased region" description="Basic and acidic residues" evidence="3">
    <location>
        <begin position="912"/>
        <end position="927"/>
    </location>
</feature>
<dbReference type="Gene3D" id="2.120.10.80">
    <property type="entry name" value="Kelch-type beta propeller"/>
    <property type="match status" value="2"/>
</dbReference>
<feature type="compositionally biased region" description="Low complexity" evidence="3">
    <location>
        <begin position="120"/>
        <end position="129"/>
    </location>
</feature>
<dbReference type="InterPro" id="IPR015915">
    <property type="entry name" value="Kelch-typ_b-propeller"/>
</dbReference>
<feature type="region of interest" description="Disordered" evidence="3">
    <location>
        <begin position="604"/>
        <end position="775"/>
    </location>
</feature>
<keyword evidence="1" id="KW-0880">Kelch repeat</keyword>
<comment type="caution">
    <text evidence="4">The sequence shown here is derived from an EMBL/GenBank/DDBJ whole genome shotgun (WGS) entry which is preliminary data.</text>
</comment>
<feature type="region of interest" description="Disordered" evidence="3">
    <location>
        <begin position="788"/>
        <end position="829"/>
    </location>
</feature>
<feature type="region of interest" description="Disordered" evidence="3">
    <location>
        <begin position="987"/>
        <end position="1009"/>
    </location>
</feature>
<feature type="region of interest" description="Disordered" evidence="3">
    <location>
        <begin position="362"/>
        <end position="386"/>
    </location>
</feature>
<feature type="compositionally biased region" description="Polar residues" evidence="3">
    <location>
        <begin position="788"/>
        <end position="815"/>
    </location>
</feature>
<evidence type="ECO:0000313" key="5">
    <source>
        <dbReference type="Proteomes" id="UP000298061"/>
    </source>
</evidence>
<feature type="compositionally biased region" description="Low complexity" evidence="3">
    <location>
        <begin position="893"/>
        <end position="911"/>
    </location>
</feature>
<dbReference type="EMBL" id="SFCI01000030">
    <property type="protein sequence ID" value="TFY83406.1"/>
    <property type="molecule type" value="Genomic_DNA"/>
</dbReference>
<dbReference type="InterPro" id="IPR006652">
    <property type="entry name" value="Kelch_1"/>
</dbReference>
<name>A0A4Z0A8K4_9AGAM</name>
<dbReference type="GO" id="GO:0005829">
    <property type="term" value="C:cytosol"/>
    <property type="evidence" value="ECO:0007669"/>
    <property type="project" value="TreeGrafter"/>
</dbReference>
<feature type="compositionally biased region" description="Low complexity" evidence="3">
    <location>
        <begin position="737"/>
        <end position="760"/>
    </location>
</feature>
<feature type="compositionally biased region" description="Low complexity" evidence="3">
    <location>
        <begin position="562"/>
        <end position="575"/>
    </location>
</feature>
<dbReference type="SUPFAM" id="SSF117281">
    <property type="entry name" value="Kelch motif"/>
    <property type="match status" value="1"/>
</dbReference>
<evidence type="ECO:0000256" key="2">
    <source>
        <dbReference type="ARBA" id="ARBA00022737"/>
    </source>
</evidence>
<dbReference type="GO" id="GO:0045454">
    <property type="term" value="P:cell redox homeostasis"/>
    <property type="evidence" value="ECO:0007669"/>
    <property type="project" value="TreeGrafter"/>
</dbReference>
<feature type="compositionally biased region" description="Basic and acidic residues" evidence="3">
    <location>
        <begin position="938"/>
        <end position="957"/>
    </location>
</feature>
<dbReference type="PANTHER" id="PTHR43503">
    <property type="entry name" value="MCG48959-RELATED"/>
    <property type="match status" value="1"/>
</dbReference>
<feature type="compositionally biased region" description="Gly residues" evidence="3">
    <location>
        <begin position="999"/>
        <end position="1009"/>
    </location>
</feature>
<feature type="compositionally biased region" description="Basic and acidic residues" evidence="3">
    <location>
        <begin position="490"/>
        <end position="502"/>
    </location>
</feature>
<dbReference type="OrthoDB" id="10001928at2759"/>
<feature type="compositionally biased region" description="Low complexity" evidence="3">
    <location>
        <begin position="928"/>
        <end position="937"/>
    </location>
</feature>
<evidence type="ECO:0008006" key="6">
    <source>
        <dbReference type="Google" id="ProtNLM"/>
    </source>
</evidence>
<organism evidence="4 5">
    <name type="scientific">Hericium alpestre</name>
    <dbReference type="NCBI Taxonomy" id="135208"/>
    <lineage>
        <taxon>Eukaryota</taxon>
        <taxon>Fungi</taxon>
        <taxon>Dikarya</taxon>
        <taxon>Basidiomycota</taxon>
        <taxon>Agaricomycotina</taxon>
        <taxon>Agaricomycetes</taxon>
        <taxon>Russulales</taxon>
        <taxon>Hericiaceae</taxon>
        <taxon>Hericium</taxon>
    </lineage>
</organism>
<feature type="region of interest" description="Disordered" evidence="3">
    <location>
        <begin position="860"/>
        <end position="957"/>
    </location>
</feature>
<dbReference type="GO" id="GO:0005739">
    <property type="term" value="C:mitochondrion"/>
    <property type="evidence" value="ECO:0007669"/>
    <property type="project" value="TreeGrafter"/>
</dbReference>
<evidence type="ECO:0000256" key="1">
    <source>
        <dbReference type="ARBA" id="ARBA00022441"/>
    </source>
</evidence>
<gene>
    <name evidence="4" type="ORF">EWM64_g599</name>
</gene>
<evidence type="ECO:0000313" key="4">
    <source>
        <dbReference type="EMBL" id="TFY83406.1"/>
    </source>
</evidence>
<keyword evidence="2" id="KW-0677">Repeat</keyword>
<dbReference type="AlphaFoldDB" id="A0A4Z0A8K4"/>
<protein>
    <recommendedName>
        <fullName evidence="6">BTB domain-containing protein</fullName>
    </recommendedName>
</protein>
<feature type="compositionally biased region" description="Basic and acidic residues" evidence="3">
    <location>
        <begin position="617"/>
        <end position="629"/>
    </location>
</feature>
<proteinExistence type="predicted"/>
<dbReference type="STRING" id="135208.A0A4Z0A8K4"/>
<dbReference type="PANTHER" id="PTHR43503:SF2">
    <property type="entry name" value="NEGATIVE REGULATOR OF SPORULATION MDS3-RELATED"/>
    <property type="match status" value="1"/>
</dbReference>
<feature type="region of interest" description="Disordered" evidence="3">
    <location>
        <begin position="484"/>
        <end position="575"/>
    </location>
</feature>
<evidence type="ECO:0000256" key="3">
    <source>
        <dbReference type="SAM" id="MobiDB-lite"/>
    </source>
</evidence>
<sequence length="1009" mass="111366">MVSDLFVFDLETLNWEKIPTSLDEEFPGPRYFHSADTWDQYLIIFGGMGGQDLSNVWLDDVYVYNLKSRAWIRCRDYPRHCGTYRSVAVAATLRVRHPQEELKHSSIPAPSRPMFRQPGSSCSSTSTSPSSLQHLPYSAQATDEFPNDIYLYSNYNFTDVKRELEVFTPLPGNDFSISDQSTSMTGNAFPPGLRFPTGAILGTHLIIAGTYLAHSFQSFSVWALDLINMTWSRVDPGSTLSSGSWFRSCLWADANKFLIFGNRNGNLVDDYNRRLLSWDHVAVIDLEAFGIYQPPRLELDIRMQEMGLAALEEGVLADFEIVCDDERKVKCSRKVLEDRWPWFRKQREFFLQAATKALETVPASSSHLPLPDTPGKPIDGPRPDPRLTPRLLRLSEPWPVTMALVQYFYSLALITPLQHAPAVLSALLVLATNYELPHLQSLVKHAMHRALSNSTSVGVYEVATLCSCRSLQIRALKTVMLYNQKRPSRSKQDKDRGGRGGHSDNAVGGRSGSGSSGGGGGGPNDQPATARPRGMSDAWMRPTDGRQMSGARGYAAADDQNSPQPSVPSSSRSSTPLFLERKVQENQKLLSPLSVHADLDGHGRAVAEELSPAVVDTRSRFEEQQDKAPAEQNNDEDSDVQPPPLSKSQAAQLLKRLTVQVHSESVQAPELMQPPRSVQSPWSMQSPGTSPSRTTSSDSETDRDDELPGRLFMSPSPSSFPSINLTGPHKNDSIRYSDVPSLTSSVSRSSFSSSHPSRQSAILHTPPVSPSAMTHQVEPRITNHQLASINESNSDDVANSRRFSTSSVESKTQLSFAHPSEDSPRRYSVIDSPIDSEESAPSWLQNSPNLEALRAHTKLSSETITPGATPFSPVADHETIETTQRSHRTPSVKSSGSRSSSSLSLSRFFSSKGEKPESPKKLNDKHASVGSSSFASSEEGKQRKAEEKRRRKEEARMKTIRLAEDLKKRAEQRAIAKEMETVLLAEDKKRTPVPSGDGAMYGGVSGVTL</sequence>
<feature type="compositionally biased region" description="Polar residues" evidence="3">
    <location>
        <begin position="676"/>
        <end position="685"/>
    </location>
</feature>
<reference evidence="4 5" key="1">
    <citation type="submission" date="2019-02" db="EMBL/GenBank/DDBJ databases">
        <title>Genome sequencing of the rare red list fungi Hericium alpestre (H. flagellum).</title>
        <authorList>
            <person name="Buettner E."/>
            <person name="Kellner H."/>
        </authorList>
    </citation>
    <scope>NUCLEOTIDE SEQUENCE [LARGE SCALE GENOMIC DNA]</scope>
    <source>
        <strain evidence="4 5">DSM 108284</strain>
    </source>
</reference>
<feature type="region of interest" description="Disordered" evidence="3">
    <location>
        <begin position="100"/>
        <end position="129"/>
    </location>
</feature>